<dbReference type="InterPro" id="IPR044152">
    <property type="entry name" value="YqjM-like"/>
</dbReference>
<dbReference type="GO" id="GO:0003959">
    <property type="term" value="F:NADPH dehydrogenase activity"/>
    <property type="evidence" value="ECO:0007669"/>
    <property type="project" value="InterPro"/>
</dbReference>
<dbReference type="Proteomes" id="UP000586095">
    <property type="component" value="Unassembled WGS sequence"/>
</dbReference>
<keyword evidence="8" id="KW-1185">Reference proteome</keyword>
<evidence type="ECO:0000256" key="3">
    <source>
        <dbReference type="ARBA" id="ARBA00022643"/>
    </source>
</evidence>
<dbReference type="Pfam" id="PF00724">
    <property type="entry name" value="Oxidored_FMN"/>
    <property type="match status" value="1"/>
</dbReference>
<dbReference type="GO" id="GO:0010181">
    <property type="term" value="F:FMN binding"/>
    <property type="evidence" value="ECO:0007669"/>
    <property type="project" value="InterPro"/>
</dbReference>
<dbReference type="CDD" id="cd02932">
    <property type="entry name" value="OYE_YqiM_FMN"/>
    <property type="match status" value="1"/>
</dbReference>
<evidence type="ECO:0000256" key="5">
    <source>
        <dbReference type="ARBA" id="ARBA00023002"/>
    </source>
</evidence>
<reference evidence="7 8" key="1">
    <citation type="submission" date="2020-07" db="EMBL/GenBank/DDBJ databases">
        <title>Sequencing the genomes of 1000 actinobacteria strains.</title>
        <authorList>
            <person name="Klenk H.-P."/>
        </authorList>
    </citation>
    <scope>NUCLEOTIDE SEQUENCE [LARGE SCALE GENOMIC DNA]</scope>
    <source>
        <strain evidence="7 8">DSM 17380</strain>
    </source>
</reference>
<dbReference type="PANTHER" id="PTHR43303:SF4">
    <property type="entry name" value="NADPH DEHYDROGENASE C23G7.10C-RELATED"/>
    <property type="match status" value="1"/>
</dbReference>
<proteinExistence type="predicted"/>
<organism evidence="7 8">
    <name type="scientific">Leucobacter aridicollis</name>
    <dbReference type="NCBI Taxonomy" id="283878"/>
    <lineage>
        <taxon>Bacteria</taxon>
        <taxon>Bacillati</taxon>
        <taxon>Actinomycetota</taxon>
        <taxon>Actinomycetes</taxon>
        <taxon>Micrococcales</taxon>
        <taxon>Microbacteriaceae</taxon>
        <taxon>Leucobacter</taxon>
    </lineage>
</organism>
<dbReference type="Gene3D" id="3.20.20.70">
    <property type="entry name" value="Aldolase class I"/>
    <property type="match status" value="1"/>
</dbReference>
<dbReference type="RefSeq" id="WP_185986601.1">
    <property type="nucleotide sequence ID" value="NZ_BAAALZ010000002.1"/>
</dbReference>
<keyword evidence="4" id="KW-0521">NADP</keyword>
<comment type="caution">
    <text evidence="7">The sequence shown here is derived from an EMBL/GenBank/DDBJ whole genome shotgun (WGS) entry which is preliminary data.</text>
</comment>
<dbReference type="PANTHER" id="PTHR43303">
    <property type="entry name" value="NADPH DEHYDROGENASE C23G7.10C-RELATED"/>
    <property type="match status" value="1"/>
</dbReference>
<comment type="cofactor">
    <cofactor evidence="1">
        <name>FMN</name>
        <dbReference type="ChEBI" id="CHEBI:58210"/>
    </cofactor>
</comment>
<evidence type="ECO:0000313" key="7">
    <source>
        <dbReference type="EMBL" id="NYD26376.1"/>
    </source>
</evidence>
<gene>
    <name evidence="7" type="ORF">BJ960_001179</name>
</gene>
<evidence type="ECO:0000256" key="1">
    <source>
        <dbReference type="ARBA" id="ARBA00001917"/>
    </source>
</evidence>
<evidence type="ECO:0000256" key="4">
    <source>
        <dbReference type="ARBA" id="ARBA00022857"/>
    </source>
</evidence>
<name>A0A852RAL6_9MICO</name>
<evidence type="ECO:0000259" key="6">
    <source>
        <dbReference type="Pfam" id="PF00724"/>
    </source>
</evidence>
<dbReference type="InterPro" id="IPR013785">
    <property type="entry name" value="Aldolase_TIM"/>
</dbReference>
<feature type="domain" description="NADH:flavin oxidoreductase/NADH oxidase N-terminal" evidence="6">
    <location>
        <begin position="6"/>
        <end position="339"/>
    </location>
</feature>
<dbReference type="SUPFAM" id="SSF51395">
    <property type="entry name" value="FMN-linked oxidoreductases"/>
    <property type="match status" value="1"/>
</dbReference>
<dbReference type="GO" id="GO:0050661">
    <property type="term" value="F:NADP binding"/>
    <property type="evidence" value="ECO:0007669"/>
    <property type="project" value="InterPro"/>
</dbReference>
<evidence type="ECO:0000313" key="8">
    <source>
        <dbReference type="Proteomes" id="UP000586095"/>
    </source>
</evidence>
<keyword evidence="3" id="KW-0288">FMN</keyword>
<dbReference type="InterPro" id="IPR001155">
    <property type="entry name" value="OxRdtase_FMN_N"/>
</dbReference>
<accession>A0A852RAL6</accession>
<protein>
    <submittedName>
        <fullName evidence="7">2,4-dienoyl-CoA reductase-like NADH-dependent reductase (Old Yellow Enzyme family)</fullName>
    </submittedName>
</protein>
<sequence>MANPLLFQPFTLRGLQVRNRLWVAPMCQYSVEERDGVPRDWHLQHIGGLARGGAGLVVVEATAVVPEGRISPEDLGIWGDEHERAFRRIVDIAHAHGARIAVQLAHAGRKASTYRAWPGLPSGTEPAESGGWEPVAPSAIPFGEGYAVPRALDAAELPALVEAFTAAAGRAVRAGFDAVEVHAAHGYLLHEFLSPLSNERTDEYGGPLEHRARLLREVVRAIRAAHPELPVLVRMSASEWTDGGFEVEEAATVAEWLAEDGADLVDVSSAGNLPVAPPAIGPSYQVALAERVGRGPLPVGAVGLITSAQQAESILVTGQADVVFLGRPLLTNPHLPLQWAAELRAPSAASLVPPQYHRARF</sequence>
<dbReference type="AlphaFoldDB" id="A0A852RAL6"/>
<evidence type="ECO:0000256" key="2">
    <source>
        <dbReference type="ARBA" id="ARBA00022630"/>
    </source>
</evidence>
<keyword evidence="2" id="KW-0285">Flavoprotein</keyword>
<keyword evidence="5" id="KW-0560">Oxidoreductase</keyword>
<dbReference type="EMBL" id="JACCBD010000001">
    <property type="protein sequence ID" value="NYD26376.1"/>
    <property type="molecule type" value="Genomic_DNA"/>
</dbReference>